<evidence type="ECO:0000313" key="1">
    <source>
        <dbReference type="EMBL" id="VAW77586.1"/>
    </source>
</evidence>
<gene>
    <name evidence="1" type="ORF">MNBD_GAMMA15-1009</name>
</gene>
<proteinExistence type="predicted"/>
<accession>A0A3B0ZA88</accession>
<name>A0A3B0ZA88_9ZZZZ</name>
<dbReference type="InterPro" id="IPR031823">
    <property type="entry name" value="TatT"/>
</dbReference>
<dbReference type="Gene3D" id="1.25.40.920">
    <property type="entry name" value="TRAP transporter T-component"/>
    <property type="match status" value="1"/>
</dbReference>
<organism evidence="1">
    <name type="scientific">hydrothermal vent metagenome</name>
    <dbReference type="NCBI Taxonomy" id="652676"/>
    <lineage>
        <taxon>unclassified sequences</taxon>
        <taxon>metagenomes</taxon>
        <taxon>ecological metagenomes</taxon>
    </lineage>
</organism>
<dbReference type="Pfam" id="PF16811">
    <property type="entry name" value="TAtT"/>
    <property type="match status" value="1"/>
</dbReference>
<evidence type="ECO:0008006" key="2">
    <source>
        <dbReference type="Google" id="ProtNLM"/>
    </source>
</evidence>
<dbReference type="EMBL" id="UOFN01000079">
    <property type="protein sequence ID" value="VAW77586.1"/>
    <property type="molecule type" value="Genomic_DNA"/>
</dbReference>
<protein>
    <recommendedName>
        <fullName evidence="2">TRAP transporter T-component</fullName>
    </recommendedName>
</protein>
<dbReference type="InterPro" id="IPR038537">
    <property type="entry name" value="TatT_sf"/>
</dbReference>
<dbReference type="AlphaFoldDB" id="A0A3B0ZA88"/>
<sequence>METILRRYLLIFLLAPLLGACSMGQMIAKSTVTIMDGAVDAMNRETDLVLAEAAIPANIKLIEGLIVEDPGNTVLLANAAQGLYGYAFGFTELKDKDRASALYQRGADYGMRALRSHGVRIDLRSANIDVIDKEISRLGRSAVPALFWTASCWAKQIDLNRTDPARIAQLGSTERLMQRVLKLDPEFFSGSVYGYYGVYYGGRAPMFGGDFKLADENFSAARAVTDGKLLIFDVLQAEYLERQRLDKDAFHRLLTDVINTPVGTFPEMALVNQISRARARHLLGLEEEWF</sequence>
<reference evidence="1" key="1">
    <citation type="submission" date="2018-06" db="EMBL/GenBank/DDBJ databases">
        <authorList>
            <person name="Zhirakovskaya E."/>
        </authorList>
    </citation>
    <scope>NUCLEOTIDE SEQUENCE</scope>
</reference>
<dbReference type="PROSITE" id="PS51257">
    <property type="entry name" value="PROKAR_LIPOPROTEIN"/>
    <property type="match status" value="1"/>
</dbReference>